<sequence>MHVKIAFNQFESRKGLILLFLCRCVYRNEHGENEVRHKIVHVCLQSQGYKSISRDLDVPFSTIHNVIKKSKAHASVAIFLDVATRENFMENCSEGLLEWWRKHLDQLPQRLKLTFRHTVRLFQPAPSVASSMTG</sequence>
<dbReference type="Proteomes" id="UP000193380">
    <property type="component" value="Unassembled WGS sequence"/>
</dbReference>
<protein>
    <submittedName>
        <fullName evidence="1">Uncharacterized protein</fullName>
    </submittedName>
</protein>
<dbReference type="PaxDb" id="8022-A0A060VQD6"/>
<dbReference type="AlphaFoldDB" id="A0A060VQD6"/>
<evidence type="ECO:0000313" key="2">
    <source>
        <dbReference type="Proteomes" id="UP000193380"/>
    </source>
</evidence>
<reference evidence="1" key="2">
    <citation type="submission" date="2014-03" db="EMBL/GenBank/DDBJ databases">
        <authorList>
            <person name="Genoscope - CEA"/>
        </authorList>
    </citation>
    <scope>NUCLEOTIDE SEQUENCE</scope>
</reference>
<evidence type="ECO:0000313" key="1">
    <source>
        <dbReference type="EMBL" id="CDQ57036.1"/>
    </source>
</evidence>
<accession>A0A060VQD6</accession>
<proteinExistence type="predicted"/>
<name>A0A060VQD6_ONCMY</name>
<organism evidence="1 2">
    <name type="scientific">Oncorhynchus mykiss</name>
    <name type="common">Rainbow trout</name>
    <name type="synonym">Salmo gairdneri</name>
    <dbReference type="NCBI Taxonomy" id="8022"/>
    <lineage>
        <taxon>Eukaryota</taxon>
        <taxon>Metazoa</taxon>
        <taxon>Chordata</taxon>
        <taxon>Craniata</taxon>
        <taxon>Vertebrata</taxon>
        <taxon>Euteleostomi</taxon>
        <taxon>Actinopterygii</taxon>
        <taxon>Neopterygii</taxon>
        <taxon>Teleostei</taxon>
        <taxon>Protacanthopterygii</taxon>
        <taxon>Salmoniformes</taxon>
        <taxon>Salmonidae</taxon>
        <taxon>Salmoninae</taxon>
        <taxon>Oncorhynchus</taxon>
    </lineage>
</organism>
<reference evidence="1" key="1">
    <citation type="journal article" date="2014" name="Nat. Commun.">
        <title>The rainbow trout genome provides novel insights into evolution after whole-genome duplication in vertebrates.</title>
        <authorList>
            <person name="Berthelot C."/>
            <person name="Brunet F."/>
            <person name="Chalopin D."/>
            <person name="Juanchich A."/>
            <person name="Bernard M."/>
            <person name="Noel B."/>
            <person name="Bento P."/>
            <person name="Da Silva C."/>
            <person name="Labadie K."/>
            <person name="Alberti A."/>
            <person name="Aury J.M."/>
            <person name="Louis A."/>
            <person name="Dehais P."/>
            <person name="Bardou P."/>
            <person name="Montfort J."/>
            <person name="Klopp C."/>
            <person name="Cabau C."/>
            <person name="Gaspin C."/>
            <person name="Thorgaard G.H."/>
            <person name="Boussaha M."/>
            <person name="Quillet E."/>
            <person name="Guyomard R."/>
            <person name="Galiana D."/>
            <person name="Bobe J."/>
            <person name="Volff J.N."/>
            <person name="Genet C."/>
            <person name="Wincker P."/>
            <person name="Jaillon O."/>
            <person name="Roest Crollius H."/>
            <person name="Guiguen Y."/>
        </authorList>
    </citation>
    <scope>NUCLEOTIDE SEQUENCE [LARGE SCALE GENOMIC DNA]</scope>
</reference>
<dbReference type="Gene3D" id="1.10.10.10">
    <property type="entry name" value="Winged helix-like DNA-binding domain superfamily/Winged helix DNA-binding domain"/>
    <property type="match status" value="1"/>
</dbReference>
<dbReference type="InterPro" id="IPR036388">
    <property type="entry name" value="WH-like_DNA-bd_sf"/>
</dbReference>
<gene>
    <name evidence="1" type="ORF">GSONMT00068314001</name>
</gene>
<dbReference type="EMBL" id="FR904279">
    <property type="protein sequence ID" value="CDQ57036.1"/>
    <property type="molecule type" value="Genomic_DNA"/>
</dbReference>